<evidence type="ECO:0008006" key="4">
    <source>
        <dbReference type="Google" id="ProtNLM"/>
    </source>
</evidence>
<dbReference type="AlphaFoldDB" id="A0AAN8RXB6"/>
<reference evidence="2 3" key="1">
    <citation type="submission" date="2019-10" db="EMBL/GenBank/DDBJ databases">
        <authorList>
            <person name="Palmer J.M."/>
        </authorList>
    </citation>
    <scope>NUCLEOTIDE SEQUENCE [LARGE SCALE GENOMIC DNA]</scope>
    <source>
        <strain evidence="2 3">TWF506</strain>
    </source>
</reference>
<keyword evidence="3" id="KW-1185">Reference proteome</keyword>
<dbReference type="EMBL" id="JAVHJM010000001">
    <property type="protein sequence ID" value="KAK6520574.1"/>
    <property type="molecule type" value="Genomic_DNA"/>
</dbReference>
<protein>
    <recommendedName>
        <fullName evidence="4">SWIM-type domain-containing protein</fullName>
    </recommendedName>
</protein>
<accession>A0AAN8RXB6</accession>
<gene>
    <name evidence="2" type="ORF">TWF506_000827</name>
</gene>
<sequence>MNTKISPIPSNEFTKSLHTMSKGGVDLPSRVLLTSIFDSLATIQIPTSESFATIPPASTSTFSNLPIPTANPIRFLPAASRNIFLTAHCLLPTTFLAALDLLEKSLVERYTTADTPTSALKVYYIRSNPPPPQSLVIPGPNFTSTSTQKSGFPKSGKSYIYEVRPAVWNCTCIAFTLAAYQRHTLLHTQNKGYGFDPDDEEAGFEEGNSSGEEQEKGIDKDDEDIENRGGEGPEFEEEEDDDEKSASDTVFDKNHWYGGIYTLNSDPTSKKKAKKSVVPICKHLLAAVLAEKCQGLFGGYVVEKVVTTDEMAEMAVLWE</sequence>
<evidence type="ECO:0000256" key="1">
    <source>
        <dbReference type="SAM" id="MobiDB-lite"/>
    </source>
</evidence>
<feature type="region of interest" description="Disordered" evidence="1">
    <location>
        <begin position="192"/>
        <end position="248"/>
    </location>
</feature>
<proteinExistence type="predicted"/>
<evidence type="ECO:0000313" key="2">
    <source>
        <dbReference type="EMBL" id="KAK6520574.1"/>
    </source>
</evidence>
<organism evidence="2 3">
    <name type="scientific">Arthrobotrys conoides</name>
    <dbReference type="NCBI Taxonomy" id="74498"/>
    <lineage>
        <taxon>Eukaryota</taxon>
        <taxon>Fungi</taxon>
        <taxon>Dikarya</taxon>
        <taxon>Ascomycota</taxon>
        <taxon>Pezizomycotina</taxon>
        <taxon>Orbiliomycetes</taxon>
        <taxon>Orbiliales</taxon>
        <taxon>Orbiliaceae</taxon>
        <taxon>Arthrobotrys</taxon>
    </lineage>
</organism>
<feature type="compositionally biased region" description="Acidic residues" evidence="1">
    <location>
        <begin position="233"/>
        <end position="243"/>
    </location>
</feature>
<comment type="caution">
    <text evidence="2">The sequence shown here is derived from an EMBL/GenBank/DDBJ whole genome shotgun (WGS) entry which is preliminary data.</text>
</comment>
<dbReference type="Proteomes" id="UP001307849">
    <property type="component" value="Unassembled WGS sequence"/>
</dbReference>
<name>A0AAN8RXB6_9PEZI</name>
<evidence type="ECO:0000313" key="3">
    <source>
        <dbReference type="Proteomes" id="UP001307849"/>
    </source>
</evidence>